<comment type="caution">
    <text evidence="1">The sequence shown here is derived from an EMBL/GenBank/DDBJ whole genome shotgun (WGS) entry which is preliminary data.</text>
</comment>
<proteinExistence type="predicted"/>
<dbReference type="RefSeq" id="XP_036537094.1">
    <property type="nucleotide sequence ID" value="XM_036685662.1"/>
</dbReference>
<dbReference type="AlphaFoldDB" id="A0A8H5PVV4"/>
<organism evidence="1 2">
    <name type="scientific">Gibberella subglutinans</name>
    <name type="common">Fusarium subglutinans</name>
    <dbReference type="NCBI Taxonomy" id="42677"/>
    <lineage>
        <taxon>Eukaryota</taxon>
        <taxon>Fungi</taxon>
        <taxon>Dikarya</taxon>
        <taxon>Ascomycota</taxon>
        <taxon>Pezizomycotina</taxon>
        <taxon>Sordariomycetes</taxon>
        <taxon>Hypocreomycetidae</taxon>
        <taxon>Hypocreales</taxon>
        <taxon>Nectriaceae</taxon>
        <taxon>Fusarium</taxon>
        <taxon>Fusarium fujikuroi species complex</taxon>
    </lineage>
</organism>
<dbReference type="OrthoDB" id="4499616at2759"/>
<evidence type="ECO:0000313" key="2">
    <source>
        <dbReference type="Proteomes" id="UP000547976"/>
    </source>
</evidence>
<accession>A0A8H5PVV4</accession>
<keyword evidence="2" id="KW-1185">Reference proteome</keyword>
<evidence type="ECO:0000313" key="1">
    <source>
        <dbReference type="EMBL" id="KAF5603141.1"/>
    </source>
</evidence>
<dbReference type="GeneID" id="59320380"/>
<dbReference type="EMBL" id="JAAOAV010000093">
    <property type="protein sequence ID" value="KAF5603141.1"/>
    <property type="molecule type" value="Genomic_DNA"/>
</dbReference>
<protein>
    <submittedName>
        <fullName evidence="1">Uncharacterized protein</fullName>
    </submittedName>
</protein>
<name>A0A8H5PVV4_GIBSU</name>
<gene>
    <name evidence="1" type="ORF">FSUBG_7364</name>
</gene>
<sequence length="183" mass="20665">MAGGRPPYVPAQEDVKDTYMDPQYIPCGDYTVAQINPGSLESNVCEAWTLILKDVFSIYQGFMVNHDADVQGQKIDMEVCHLKNHRRLNFLALVLKRYSSSNSDQAMADAETQLKGHLESLGHTQEGRLWSALCIGKGVRIYRCSKESGKAELFALHDGVLRIDRQPQTVKQWLQHIRSIVMS</sequence>
<dbReference type="Proteomes" id="UP000547976">
    <property type="component" value="Unassembled WGS sequence"/>
</dbReference>
<reference evidence="1 2" key="1">
    <citation type="submission" date="2020-05" db="EMBL/GenBank/DDBJ databases">
        <title>Identification and distribution of gene clusters putatively required for synthesis of sphingolipid metabolism inhibitors in phylogenetically diverse species of the filamentous fungus Fusarium.</title>
        <authorList>
            <person name="Kim H.-S."/>
            <person name="Busman M."/>
            <person name="Brown D.W."/>
            <person name="Divon H."/>
            <person name="Uhlig S."/>
            <person name="Proctor R.H."/>
        </authorList>
    </citation>
    <scope>NUCLEOTIDE SEQUENCE [LARGE SCALE GENOMIC DNA]</scope>
    <source>
        <strain evidence="1 2">NRRL 66333</strain>
    </source>
</reference>